<feature type="compositionally biased region" description="Low complexity" evidence="1">
    <location>
        <begin position="102"/>
        <end position="112"/>
    </location>
</feature>
<feature type="region of interest" description="Disordered" evidence="1">
    <location>
        <begin position="91"/>
        <end position="226"/>
    </location>
</feature>
<feature type="compositionally biased region" description="Low complexity" evidence="1">
    <location>
        <begin position="120"/>
        <end position="186"/>
    </location>
</feature>
<dbReference type="AlphaFoldDB" id="A0AAD3Y9E8"/>
<keyword evidence="3" id="KW-1185">Reference proteome</keyword>
<dbReference type="EMBL" id="BTCM01000001">
    <property type="protein sequence ID" value="GMK54816.1"/>
    <property type="molecule type" value="Genomic_DNA"/>
</dbReference>
<accession>A0AAD3Y9E8</accession>
<comment type="caution">
    <text evidence="2">The sequence shown here is derived from an EMBL/GenBank/DDBJ whole genome shotgun (WGS) entry which is preliminary data.</text>
</comment>
<protein>
    <submittedName>
        <fullName evidence="2">Uncharacterized protein</fullName>
    </submittedName>
</protein>
<evidence type="ECO:0000313" key="3">
    <source>
        <dbReference type="Proteomes" id="UP001222932"/>
    </source>
</evidence>
<reference evidence="2" key="1">
    <citation type="journal article" date="2023" name="BMC Genomics">
        <title>Chromosome-level genome assemblies of Cutaneotrichosporon spp. (Trichosporonales, Basidiomycota) reveal imbalanced evolution between nucleotide sequences and chromosome synteny.</title>
        <authorList>
            <person name="Kobayashi Y."/>
            <person name="Kayamori A."/>
            <person name="Aoki K."/>
            <person name="Shiwa Y."/>
            <person name="Matsutani M."/>
            <person name="Fujita N."/>
            <person name="Sugita T."/>
            <person name="Iwasaki W."/>
            <person name="Tanaka N."/>
            <person name="Takashima M."/>
        </authorList>
    </citation>
    <scope>NUCLEOTIDE SEQUENCE</scope>
    <source>
        <strain evidence="2">HIS016</strain>
    </source>
</reference>
<organism evidence="2 3">
    <name type="scientific">Cutaneotrichosporon spelunceum</name>
    <dbReference type="NCBI Taxonomy" id="1672016"/>
    <lineage>
        <taxon>Eukaryota</taxon>
        <taxon>Fungi</taxon>
        <taxon>Dikarya</taxon>
        <taxon>Basidiomycota</taxon>
        <taxon>Agaricomycotina</taxon>
        <taxon>Tremellomycetes</taxon>
        <taxon>Trichosporonales</taxon>
        <taxon>Trichosporonaceae</taxon>
        <taxon>Cutaneotrichosporon</taxon>
    </lineage>
</organism>
<feature type="compositionally biased region" description="Low complexity" evidence="1">
    <location>
        <begin position="205"/>
        <end position="215"/>
    </location>
</feature>
<proteinExistence type="predicted"/>
<evidence type="ECO:0000256" key="1">
    <source>
        <dbReference type="SAM" id="MobiDB-lite"/>
    </source>
</evidence>
<reference evidence="2" key="2">
    <citation type="submission" date="2023-06" db="EMBL/GenBank/DDBJ databases">
        <authorList>
            <person name="Kobayashi Y."/>
            <person name="Kayamori A."/>
            <person name="Aoki K."/>
            <person name="Shiwa Y."/>
            <person name="Fujita N."/>
            <person name="Sugita T."/>
            <person name="Iwasaki W."/>
            <person name="Tanaka N."/>
            <person name="Takashima M."/>
        </authorList>
    </citation>
    <scope>NUCLEOTIDE SEQUENCE</scope>
    <source>
        <strain evidence="2">HIS016</strain>
    </source>
</reference>
<evidence type="ECO:0000313" key="2">
    <source>
        <dbReference type="EMBL" id="GMK54816.1"/>
    </source>
</evidence>
<name>A0AAD3Y9E8_9TREE</name>
<sequence>MSYDCATYPVFDAASTAAPPAYHIPSVYNLRACVAAPNALTTACCAGANVGYGGTTDQCGWTVCVTDASNEQFAACLAANGAPGASFNCADKIDYPDPEPPVTTTTSATPEPSASPPPALSSSEAAPTSSVTSPEPVTSESPSSATPSSEVPTSSGVVSRSSTVVASSTVPPSSSSAILVPTTGSGAPPPAPAVPTTVIWRTVTSSSASKSSASATPNPKSGAAQRTVAGACVVLGALGVPVSLQ</sequence>
<gene>
    <name evidence="2" type="ORF">CspeluHIS016_0114020</name>
</gene>
<dbReference type="Proteomes" id="UP001222932">
    <property type="component" value="Unassembled WGS sequence"/>
</dbReference>